<sequence length="80" mass="8854">MMVDVLIALKLEDASSHFVVCRWLMLGFAFAELGQSAEKRKFRRHTRTTPYVVRTAGFPKGARGRLNAALSMSAVAKPST</sequence>
<name>A0A840N3W9_9BRAD</name>
<organism evidence="1 2">
    <name type="scientific">Afipia massiliensis</name>
    <dbReference type="NCBI Taxonomy" id="211460"/>
    <lineage>
        <taxon>Bacteria</taxon>
        <taxon>Pseudomonadati</taxon>
        <taxon>Pseudomonadota</taxon>
        <taxon>Alphaproteobacteria</taxon>
        <taxon>Hyphomicrobiales</taxon>
        <taxon>Nitrobacteraceae</taxon>
        <taxon>Afipia</taxon>
    </lineage>
</organism>
<evidence type="ECO:0000313" key="1">
    <source>
        <dbReference type="EMBL" id="MBB5055119.1"/>
    </source>
</evidence>
<dbReference type="AlphaFoldDB" id="A0A840N3W9"/>
<protein>
    <submittedName>
        <fullName evidence="1">Uncharacterized protein</fullName>
    </submittedName>
</protein>
<accession>A0A840N3W9</accession>
<dbReference type="RefSeq" id="WP_184090393.1">
    <property type="nucleotide sequence ID" value="NZ_JACHIJ010000011.1"/>
</dbReference>
<reference evidence="1 2" key="1">
    <citation type="submission" date="2020-08" db="EMBL/GenBank/DDBJ databases">
        <title>Genomic Encyclopedia of Type Strains, Phase IV (KMG-IV): sequencing the most valuable type-strain genomes for metagenomic binning, comparative biology and taxonomic classification.</title>
        <authorList>
            <person name="Goeker M."/>
        </authorList>
    </citation>
    <scope>NUCLEOTIDE SEQUENCE [LARGE SCALE GENOMIC DNA]</scope>
    <source>
        <strain evidence="1 2">DSM 17498</strain>
    </source>
</reference>
<evidence type="ECO:0000313" key="2">
    <source>
        <dbReference type="Proteomes" id="UP000521227"/>
    </source>
</evidence>
<gene>
    <name evidence="1" type="ORF">HNQ36_005130</name>
</gene>
<dbReference type="Proteomes" id="UP000521227">
    <property type="component" value="Unassembled WGS sequence"/>
</dbReference>
<comment type="caution">
    <text evidence="1">The sequence shown here is derived from an EMBL/GenBank/DDBJ whole genome shotgun (WGS) entry which is preliminary data.</text>
</comment>
<dbReference type="EMBL" id="JACHIJ010000011">
    <property type="protein sequence ID" value="MBB5055119.1"/>
    <property type="molecule type" value="Genomic_DNA"/>
</dbReference>
<proteinExistence type="predicted"/>